<proteinExistence type="predicted"/>
<keyword evidence="4" id="KW-1185">Reference proteome</keyword>
<sequence length="1157" mass="132509">MSSLTYRHTNIMEEPKKIVWNEGIYLTSAQRFMMVLNSAGALSKHQKGREEATLFDWSSESWKNIKYGECRIFETFVKMYRHLEKHGEVPTENLQQFATTREQAEKEINKDIWHSETIVDDILNYLHASVEGGKEGRIEERITANTLTLICATMQKLFIQKTDGTTLRDKLPDLIREIEKMRHWLVKEFGLLIDRKSKGFLGYLEFKIMCSELLPAVLSQKDAPISFELAISSLAAFSVAFFTGTRPGALYITPAYHPIHFTDHRGELHTLCWREVSFTRVHCEGGMRIQVEDTLRWLKGFHMLSQRCYRPYFFHPVEDVEHLFTDPTLWFFVWALWMDVLDLPAFETLEELFTMLRDPNGGLSLRLQVKPSAKDMPVFPVIGRTGNVWPDKPATTSHLASNLKTILRLCSLPEKLTFYGWRYEFVERNKRQGMPDEQIKSLLGHKENSPVMNAAYSQVTAHIDLVGKMFEREKLPKNAAWIGPDSCAVLRATHIASLDQELLINKAVFEDHLYKQLVARVETMDDDELRSAAGKNAREALSSVVKRLKVKARQHLRHQWNLAKEQAKISAEVYNKRFKHLIERNPLPKLVIPVGKYPAEVEPQKETDEIAIVEVGDSCMMHVSIVGNERHVRAEPADSAASDADTDASRNTSAEACQVWWDNLEEIMTIGHRYQFDRQNAKDIRCPFADLGFRCTNVQRDKEDKSHRGTDAHLVEMLERIKAGRSDEELLSSINDKMEAFISGQHYRQGDRRFISKIFKSYLRCTLVHEAMTGNCETIKGAGKRLIQVHTGILYKLMGKYGRVYGEVSYQHDDTGHQNGLYKFFGGRSEATRIATHPVKVYALEVPEGEKDDKDKDQDDGIKEEVQEFISQEVYDPDMLSLMAEVLTDVLALLLSNYIKRLESPDQIGLVADEWRERIDTTTVDVLAHIERHDTSVLDSIVRGRKLRNKQLYDTQLNLVLQMLRGKLVDLGCPECFMNISLLTEYIRSNISFKRSIAPRKDARSIALAAQSLPQELGWKRFGEKKRGPKPKRVKEYDSNYAEWAVDIDNFADRPITRVQPFLDTVKPPGVTSGVNPKQSVDISEFRTDDWLDEVPTDDSASEEEGEDGEEEGEDGEEEGEEGEGEGEEGEGEGEDEDNVQSRQMIDYDPAPDDYFD</sequence>
<dbReference type="Pfam" id="PF11917">
    <property type="entry name" value="DUF3435"/>
    <property type="match status" value="1"/>
</dbReference>
<feature type="compositionally biased region" description="Acidic residues" evidence="2">
    <location>
        <begin position="1091"/>
        <end position="1139"/>
    </location>
</feature>
<accession>A0A3N4HU56</accession>
<feature type="region of interest" description="Disordered" evidence="2">
    <location>
        <begin position="1063"/>
        <end position="1157"/>
    </location>
</feature>
<evidence type="ECO:0000256" key="1">
    <source>
        <dbReference type="ARBA" id="ARBA00023172"/>
    </source>
</evidence>
<name>A0A3N4HU56_ASCIM</name>
<reference evidence="3 4" key="1">
    <citation type="journal article" date="2018" name="Nat. Ecol. Evol.">
        <title>Pezizomycetes genomes reveal the molecular basis of ectomycorrhizal truffle lifestyle.</title>
        <authorList>
            <person name="Murat C."/>
            <person name="Payen T."/>
            <person name="Noel B."/>
            <person name="Kuo A."/>
            <person name="Morin E."/>
            <person name="Chen J."/>
            <person name="Kohler A."/>
            <person name="Krizsan K."/>
            <person name="Balestrini R."/>
            <person name="Da Silva C."/>
            <person name="Montanini B."/>
            <person name="Hainaut M."/>
            <person name="Levati E."/>
            <person name="Barry K.W."/>
            <person name="Belfiori B."/>
            <person name="Cichocki N."/>
            <person name="Clum A."/>
            <person name="Dockter R.B."/>
            <person name="Fauchery L."/>
            <person name="Guy J."/>
            <person name="Iotti M."/>
            <person name="Le Tacon F."/>
            <person name="Lindquist E.A."/>
            <person name="Lipzen A."/>
            <person name="Malagnac F."/>
            <person name="Mello A."/>
            <person name="Molinier V."/>
            <person name="Miyauchi S."/>
            <person name="Poulain J."/>
            <person name="Riccioni C."/>
            <person name="Rubini A."/>
            <person name="Sitrit Y."/>
            <person name="Splivallo R."/>
            <person name="Traeger S."/>
            <person name="Wang M."/>
            <person name="Zifcakova L."/>
            <person name="Wipf D."/>
            <person name="Zambonelli A."/>
            <person name="Paolocci F."/>
            <person name="Nowrousian M."/>
            <person name="Ottonello S."/>
            <person name="Baldrian P."/>
            <person name="Spatafora J.W."/>
            <person name="Henrissat B."/>
            <person name="Nagy L.G."/>
            <person name="Aury J.M."/>
            <person name="Wincker P."/>
            <person name="Grigoriev I.V."/>
            <person name="Bonfante P."/>
            <person name="Martin F.M."/>
        </authorList>
    </citation>
    <scope>NUCLEOTIDE SEQUENCE [LARGE SCALE GENOMIC DNA]</scope>
    <source>
        <strain evidence="3 4">RN42</strain>
    </source>
</reference>
<dbReference type="EMBL" id="ML119727">
    <property type="protein sequence ID" value="RPA77345.1"/>
    <property type="molecule type" value="Genomic_DNA"/>
</dbReference>
<protein>
    <submittedName>
        <fullName evidence="3">Uncharacterized protein</fullName>
    </submittedName>
</protein>
<dbReference type="GO" id="GO:0003677">
    <property type="term" value="F:DNA binding"/>
    <property type="evidence" value="ECO:0007669"/>
    <property type="project" value="InterPro"/>
</dbReference>
<evidence type="ECO:0000313" key="3">
    <source>
        <dbReference type="EMBL" id="RPA77345.1"/>
    </source>
</evidence>
<evidence type="ECO:0000256" key="2">
    <source>
        <dbReference type="SAM" id="MobiDB-lite"/>
    </source>
</evidence>
<dbReference type="InterPro" id="IPR021842">
    <property type="entry name" value="DUF3435"/>
</dbReference>
<dbReference type="GO" id="GO:0006310">
    <property type="term" value="P:DNA recombination"/>
    <property type="evidence" value="ECO:0007669"/>
    <property type="project" value="UniProtKB-KW"/>
</dbReference>
<dbReference type="Gene3D" id="1.10.443.10">
    <property type="entry name" value="Intergrase catalytic core"/>
    <property type="match status" value="1"/>
</dbReference>
<keyword evidence="1" id="KW-0233">DNA recombination</keyword>
<gene>
    <name evidence="3" type="ORF">BJ508DRAFT_310173</name>
</gene>
<dbReference type="AlphaFoldDB" id="A0A3N4HU56"/>
<feature type="compositionally biased region" description="Polar residues" evidence="2">
    <location>
        <begin position="1073"/>
        <end position="1082"/>
    </location>
</feature>
<dbReference type="Proteomes" id="UP000275078">
    <property type="component" value="Unassembled WGS sequence"/>
</dbReference>
<dbReference type="InterPro" id="IPR011010">
    <property type="entry name" value="DNA_brk_join_enz"/>
</dbReference>
<dbReference type="SUPFAM" id="SSF56349">
    <property type="entry name" value="DNA breaking-rejoining enzymes"/>
    <property type="match status" value="1"/>
</dbReference>
<evidence type="ECO:0000313" key="4">
    <source>
        <dbReference type="Proteomes" id="UP000275078"/>
    </source>
</evidence>
<dbReference type="InterPro" id="IPR013762">
    <property type="entry name" value="Integrase-like_cat_sf"/>
</dbReference>
<organism evidence="3 4">
    <name type="scientific">Ascobolus immersus RN42</name>
    <dbReference type="NCBI Taxonomy" id="1160509"/>
    <lineage>
        <taxon>Eukaryota</taxon>
        <taxon>Fungi</taxon>
        <taxon>Dikarya</taxon>
        <taxon>Ascomycota</taxon>
        <taxon>Pezizomycotina</taxon>
        <taxon>Pezizomycetes</taxon>
        <taxon>Pezizales</taxon>
        <taxon>Ascobolaceae</taxon>
        <taxon>Ascobolus</taxon>
    </lineage>
</organism>
<dbReference type="GO" id="GO:0015074">
    <property type="term" value="P:DNA integration"/>
    <property type="evidence" value="ECO:0007669"/>
    <property type="project" value="InterPro"/>
</dbReference>